<protein>
    <submittedName>
        <fullName evidence="2">Uncharacterized protein</fullName>
    </submittedName>
</protein>
<gene>
    <name evidence="2" type="ORF">E6Q11_04930</name>
</gene>
<name>A0A5C7J466_9BACT</name>
<proteinExistence type="predicted"/>
<evidence type="ECO:0000256" key="1">
    <source>
        <dbReference type="SAM" id="SignalP"/>
    </source>
</evidence>
<keyword evidence="1" id="KW-0732">Signal</keyword>
<dbReference type="AlphaFoldDB" id="A0A5C7J466"/>
<dbReference type="EMBL" id="SSDS01000078">
    <property type="protein sequence ID" value="TXG76257.1"/>
    <property type="molecule type" value="Genomic_DNA"/>
</dbReference>
<accession>A0A5C7J466</accession>
<evidence type="ECO:0000313" key="2">
    <source>
        <dbReference type="EMBL" id="TXG76257.1"/>
    </source>
</evidence>
<sequence>MIRFFALFATLFISTSFALVETGTNKKQVPTDAHLDHPDHVPHNHGGKDPIKKVTQDELIFPRKKKKKLGLVMA</sequence>
<feature type="chain" id="PRO_5023025844" evidence="1">
    <location>
        <begin position="19"/>
        <end position="74"/>
    </location>
</feature>
<organism evidence="2 3">
    <name type="scientific">Candidatus Dojkabacteria bacterium</name>
    <dbReference type="NCBI Taxonomy" id="2099670"/>
    <lineage>
        <taxon>Bacteria</taxon>
        <taxon>Candidatus Dojkabacteria</taxon>
    </lineage>
</organism>
<reference evidence="2 3" key="1">
    <citation type="submission" date="2018-09" db="EMBL/GenBank/DDBJ databases">
        <title>Metagenome Assembled Genomes from an Advanced Water Purification Facility.</title>
        <authorList>
            <person name="Stamps B.W."/>
            <person name="Spear J.R."/>
        </authorList>
    </citation>
    <scope>NUCLEOTIDE SEQUENCE [LARGE SCALE GENOMIC DNA]</scope>
    <source>
        <strain evidence="2">Bin_63_2</strain>
    </source>
</reference>
<evidence type="ECO:0000313" key="3">
    <source>
        <dbReference type="Proteomes" id="UP000321026"/>
    </source>
</evidence>
<dbReference type="Proteomes" id="UP000321026">
    <property type="component" value="Unassembled WGS sequence"/>
</dbReference>
<comment type="caution">
    <text evidence="2">The sequence shown here is derived from an EMBL/GenBank/DDBJ whole genome shotgun (WGS) entry which is preliminary data.</text>
</comment>
<feature type="signal peptide" evidence="1">
    <location>
        <begin position="1"/>
        <end position="18"/>
    </location>
</feature>